<feature type="compositionally biased region" description="Acidic residues" evidence="8">
    <location>
        <begin position="110"/>
        <end position="119"/>
    </location>
</feature>
<reference evidence="10" key="1">
    <citation type="submission" date="2021-06" db="EMBL/GenBank/DDBJ databases">
        <authorList>
            <person name="Kallberg Y."/>
            <person name="Tangrot J."/>
            <person name="Rosling A."/>
        </authorList>
    </citation>
    <scope>NUCLEOTIDE SEQUENCE</scope>
    <source>
        <strain evidence="10">IA702</strain>
    </source>
</reference>
<evidence type="ECO:0000256" key="1">
    <source>
        <dbReference type="ARBA" id="ARBA00009258"/>
    </source>
</evidence>
<evidence type="ECO:0000256" key="5">
    <source>
        <dbReference type="ARBA" id="ARBA00022691"/>
    </source>
</evidence>
<evidence type="ECO:0000313" key="11">
    <source>
        <dbReference type="Proteomes" id="UP000789572"/>
    </source>
</evidence>
<comment type="similarity">
    <text evidence="1">Belongs to the class I-like SAM-binding methyltransferase superfamily. RNA methyltransferase RlmE family.</text>
</comment>
<dbReference type="InterPro" id="IPR002877">
    <property type="entry name" value="RNA_MeTrfase_FtsJ_dom"/>
</dbReference>
<dbReference type="SUPFAM" id="SSF53335">
    <property type="entry name" value="S-adenosyl-L-methionine-dependent methyltransferases"/>
    <property type="match status" value="1"/>
</dbReference>
<feature type="domain" description="Ribosomal RNA methyltransferase FtsJ" evidence="9">
    <location>
        <begin position="44"/>
        <end position="260"/>
    </location>
</feature>
<proteinExistence type="inferred from homology"/>
<keyword evidence="2" id="KW-0698">rRNA processing</keyword>
<dbReference type="OrthoDB" id="20105at2759"/>
<gene>
    <name evidence="10" type="ORF">POCULU_LOCUS5446</name>
</gene>
<dbReference type="GO" id="GO:0008650">
    <property type="term" value="F:rRNA (uridine-2'-O-)-methyltransferase activity"/>
    <property type="evidence" value="ECO:0007669"/>
    <property type="project" value="TreeGrafter"/>
</dbReference>
<dbReference type="PIRSF" id="PIRSF005461">
    <property type="entry name" value="23S_rRNA_mtase"/>
    <property type="match status" value="1"/>
</dbReference>
<dbReference type="Pfam" id="PF01728">
    <property type="entry name" value="FtsJ"/>
    <property type="match status" value="1"/>
</dbReference>
<dbReference type="InterPro" id="IPR029063">
    <property type="entry name" value="SAM-dependent_MTases_sf"/>
</dbReference>
<name>A0A9N9FVV4_9GLOM</name>
<evidence type="ECO:0000256" key="2">
    <source>
        <dbReference type="ARBA" id="ARBA00022552"/>
    </source>
</evidence>
<evidence type="ECO:0000313" key="10">
    <source>
        <dbReference type="EMBL" id="CAG8559722.1"/>
    </source>
</evidence>
<organism evidence="10 11">
    <name type="scientific">Paraglomus occultum</name>
    <dbReference type="NCBI Taxonomy" id="144539"/>
    <lineage>
        <taxon>Eukaryota</taxon>
        <taxon>Fungi</taxon>
        <taxon>Fungi incertae sedis</taxon>
        <taxon>Mucoromycota</taxon>
        <taxon>Glomeromycotina</taxon>
        <taxon>Glomeromycetes</taxon>
        <taxon>Paraglomerales</taxon>
        <taxon>Paraglomeraceae</taxon>
        <taxon>Paraglomus</taxon>
    </lineage>
</organism>
<dbReference type="GO" id="GO:0005739">
    <property type="term" value="C:mitochondrion"/>
    <property type="evidence" value="ECO:0007669"/>
    <property type="project" value="TreeGrafter"/>
</dbReference>
<dbReference type="Proteomes" id="UP000789572">
    <property type="component" value="Unassembled WGS sequence"/>
</dbReference>
<evidence type="ECO:0000256" key="7">
    <source>
        <dbReference type="PIRSR" id="PIRSR005461-1"/>
    </source>
</evidence>
<evidence type="ECO:0000256" key="4">
    <source>
        <dbReference type="ARBA" id="ARBA00022679"/>
    </source>
</evidence>
<dbReference type="InterPro" id="IPR015507">
    <property type="entry name" value="rRNA-MeTfrase_E"/>
</dbReference>
<protein>
    <recommendedName>
        <fullName evidence="6">rRNA methyltransferase 2, mitochondrial</fullName>
    </recommendedName>
</protein>
<evidence type="ECO:0000256" key="8">
    <source>
        <dbReference type="SAM" id="MobiDB-lite"/>
    </source>
</evidence>
<evidence type="ECO:0000259" key="9">
    <source>
        <dbReference type="Pfam" id="PF01728"/>
    </source>
</evidence>
<feature type="region of interest" description="Disordered" evidence="8">
    <location>
        <begin position="101"/>
        <end position="121"/>
    </location>
</feature>
<dbReference type="AlphaFoldDB" id="A0A9N9FVV4"/>
<dbReference type="EMBL" id="CAJVPJ010000837">
    <property type="protein sequence ID" value="CAG8559722.1"/>
    <property type="molecule type" value="Genomic_DNA"/>
</dbReference>
<dbReference type="InterPro" id="IPR050082">
    <property type="entry name" value="RNA_methyltr_RlmE"/>
</dbReference>
<dbReference type="HAMAP" id="MF_01547">
    <property type="entry name" value="RNA_methyltr_E"/>
    <property type="match status" value="1"/>
</dbReference>
<dbReference type="PANTHER" id="PTHR10920">
    <property type="entry name" value="RIBOSOMAL RNA METHYLTRANSFERASE"/>
    <property type="match status" value="1"/>
</dbReference>
<keyword evidence="11" id="KW-1185">Reference proteome</keyword>
<comment type="caution">
    <text evidence="10">The sequence shown here is derived from an EMBL/GenBank/DDBJ whole genome shotgun (WGS) entry which is preliminary data.</text>
</comment>
<accession>A0A9N9FVV4</accession>
<feature type="active site" description="Proton acceptor" evidence="7">
    <location>
        <position position="219"/>
    </location>
</feature>
<keyword evidence="5 7" id="KW-0949">S-adenosyl-L-methionine</keyword>
<sequence>MLSRPIYHFLPLYGIQIRYSSSSTRWIARKQSDRFTKQAARQNYRARSTYKLIELDLKYNILKKGDVAIDCGAAPGGWSQYIAEKIFGEIDSQKVYNKKRRTAKSKMDVQSDEEEDIDDKNDFSKQQDVQNGLVIAVDLSSIEPISGVNVVHGDITDHKTIDKIKTFLGNRKANAIFSDMAPNFSGKHLVDHMRSMDLCEAALSLAQETLGPGGTFLCKFLMGENDKELRTKLERNFRKVLYKKPEASRKESSEGYFVCLMYSSDVK</sequence>
<keyword evidence="3" id="KW-0489">Methyltransferase</keyword>
<dbReference type="PANTHER" id="PTHR10920:SF18">
    <property type="entry name" value="RRNA METHYLTRANSFERASE 2, MITOCHONDRIAL"/>
    <property type="match status" value="1"/>
</dbReference>
<evidence type="ECO:0000256" key="3">
    <source>
        <dbReference type="ARBA" id="ARBA00022603"/>
    </source>
</evidence>
<dbReference type="Gene3D" id="3.40.50.150">
    <property type="entry name" value="Vaccinia Virus protein VP39"/>
    <property type="match status" value="1"/>
</dbReference>
<keyword evidence="4" id="KW-0808">Transferase</keyword>
<evidence type="ECO:0000256" key="6">
    <source>
        <dbReference type="ARBA" id="ARBA00041184"/>
    </source>
</evidence>